<sequence length="143" mass="15942">MHRVWGSLRNAAMLRSLLAFFTLLTTLLLLASCGKTAHLQGKALYVTHCNNCHLEEGQGIRQLIPPLAGADYLRDHPVEVVRGIRHGMQGPMVVNGVTYNHEMPGNIELTEFQIVNILNYVHTSWGNDVPLVTVEQVRGYLAE</sequence>
<dbReference type="PANTHER" id="PTHR35008:SF4">
    <property type="entry name" value="BLL4482 PROTEIN"/>
    <property type="match status" value="1"/>
</dbReference>
<name>A0ABM9AZX4_9BACT</name>
<keyword evidence="1 4" id="KW-0349">Heme</keyword>
<evidence type="ECO:0000259" key="5">
    <source>
        <dbReference type="PROSITE" id="PS51007"/>
    </source>
</evidence>
<evidence type="ECO:0000313" key="6">
    <source>
        <dbReference type="EMBL" id="CAH1000249.1"/>
    </source>
</evidence>
<gene>
    <name evidence="6" type="ORF">LEM8419_01398</name>
</gene>
<protein>
    <recommendedName>
        <fullName evidence="5">Cytochrome c domain-containing protein</fullName>
    </recommendedName>
</protein>
<feature type="domain" description="Cytochrome c" evidence="5">
    <location>
        <begin position="36"/>
        <end position="125"/>
    </location>
</feature>
<dbReference type="PROSITE" id="PS51007">
    <property type="entry name" value="CYTC"/>
    <property type="match status" value="1"/>
</dbReference>
<dbReference type="InterPro" id="IPR009056">
    <property type="entry name" value="Cyt_c-like_dom"/>
</dbReference>
<dbReference type="PANTHER" id="PTHR35008">
    <property type="entry name" value="BLL4482 PROTEIN-RELATED"/>
    <property type="match status" value="1"/>
</dbReference>
<keyword evidence="2 4" id="KW-0479">Metal-binding</keyword>
<evidence type="ECO:0000256" key="2">
    <source>
        <dbReference type="ARBA" id="ARBA00022723"/>
    </source>
</evidence>
<dbReference type="PROSITE" id="PS51257">
    <property type="entry name" value="PROKAR_LIPOPROTEIN"/>
    <property type="match status" value="1"/>
</dbReference>
<accession>A0ABM9AZX4</accession>
<evidence type="ECO:0000256" key="3">
    <source>
        <dbReference type="ARBA" id="ARBA00023004"/>
    </source>
</evidence>
<comment type="caution">
    <text evidence="6">The sequence shown here is derived from an EMBL/GenBank/DDBJ whole genome shotgun (WGS) entry which is preliminary data.</text>
</comment>
<dbReference type="InterPro" id="IPR036909">
    <property type="entry name" value="Cyt_c-like_dom_sf"/>
</dbReference>
<evidence type="ECO:0000256" key="1">
    <source>
        <dbReference type="ARBA" id="ARBA00022617"/>
    </source>
</evidence>
<keyword evidence="3 4" id="KW-0408">Iron</keyword>
<evidence type="ECO:0000256" key="4">
    <source>
        <dbReference type="PROSITE-ProRule" id="PRU00433"/>
    </source>
</evidence>
<dbReference type="Pfam" id="PF00034">
    <property type="entry name" value="Cytochrom_C"/>
    <property type="match status" value="1"/>
</dbReference>
<proteinExistence type="predicted"/>
<evidence type="ECO:0000313" key="7">
    <source>
        <dbReference type="Proteomes" id="UP000837803"/>
    </source>
</evidence>
<dbReference type="InterPro" id="IPR051459">
    <property type="entry name" value="Cytochrome_c-type_DH"/>
</dbReference>
<dbReference type="EMBL" id="CAKLPZ010000001">
    <property type="protein sequence ID" value="CAH1000249.1"/>
    <property type="molecule type" value="Genomic_DNA"/>
</dbReference>
<organism evidence="6 7">
    <name type="scientific">Neolewinella maritima</name>
    <dbReference type="NCBI Taxonomy" id="1383882"/>
    <lineage>
        <taxon>Bacteria</taxon>
        <taxon>Pseudomonadati</taxon>
        <taxon>Bacteroidota</taxon>
        <taxon>Saprospiria</taxon>
        <taxon>Saprospirales</taxon>
        <taxon>Lewinellaceae</taxon>
        <taxon>Neolewinella</taxon>
    </lineage>
</organism>
<reference evidence="6" key="1">
    <citation type="submission" date="2021-12" db="EMBL/GenBank/DDBJ databases">
        <authorList>
            <person name="Rodrigo-Torres L."/>
            <person name="Arahal R. D."/>
            <person name="Lucena T."/>
        </authorList>
    </citation>
    <scope>NUCLEOTIDE SEQUENCE</scope>
    <source>
        <strain evidence="6">CECT 8419</strain>
    </source>
</reference>
<dbReference type="Gene3D" id="1.10.760.10">
    <property type="entry name" value="Cytochrome c-like domain"/>
    <property type="match status" value="1"/>
</dbReference>
<dbReference type="Proteomes" id="UP000837803">
    <property type="component" value="Unassembled WGS sequence"/>
</dbReference>
<keyword evidence="7" id="KW-1185">Reference proteome</keyword>
<dbReference type="SUPFAM" id="SSF46626">
    <property type="entry name" value="Cytochrome c"/>
    <property type="match status" value="1"/>
</dbReference>